<dbReference type="PANTHER" id="PTHR48094">
    <property type="entry name" value="PROTEIN/NUCLEIC ACID DEGLYCASE DJ-1-RELATED"/>
    <property type="match status" value="1"/>
</dbReference>
<dbReference type="InterPro" id="IPR002818">
    <property type="entry name" value="DJ-1/PfpI"/>
</dbReference>
<dbReference type="PATRIC" id="fig|796937.3.peg.758"/>
<dbReference type="EMBL" id="AFZE01000007">
    <property type="protein sequence ID" value="EHL15985.1"/>
    <property type="molecule type" value="Genomic_DNA"/>
</dbReference>
<feature type="domain" description="DJ-1/PfpI" evidence="1">
    <location>
        <begin position="2"/>
        <end position="164"/>
    </location>
</feature>
<dbReference type="Pfam" id="PF01965">
    <property type="entry name" value="DJ-1_PfpI"/>
    <property type="match status" value="1"/>
</dbReference>
<dbReference type="InterPro" id="IPR050325">
    <property type="entry name" value="Prot/Nucl_acid_deglycase"/>
</dbReference>
<evidence type="ECO:0000313" key="3">
    <source>
        <dbReference type="Proteomes" id="UP000006437"/>
    </source>
</evidence>
<dbReference type="Gene3D" id="3.40.50.880">
    <property type="match status" value="1"/>
</dbReference>
<proteinExistence type="predicted"/>
<protein>
    <recommendedName>
        <fullName evidence="1">DJ-1/PfpI domain-containing protein</fullName>
    </recommendedName>
</protein>
<dbReference type="AlphaFoldDB" id="G9WZF9"/>
<gene>
    <name evidence="2" type="ORF">HMPREF9629_01560</name>
</gene>
<name>G9WZF9_9FIRM</name>
<dbReference type="NCBIfam" id="TIGR01383">
    <property type="entry name" value="not_thiJ"/>
    <property type="match status" value="1"/>
</dbReference>
<dbReference type="GO" id="GO:0005737">
    <property type="term" value="C:cytoplasm"/>
    <property type="evidence" value="ECO:0007669"/>
    <property type="project" value="TreeGrafter"/>
</dbReference>
<organism evidence="2 3">
    <name type="scientific">Peptoanaerobacter stomatis</name>
    <dbReference type="NCBI Taxonomy" id="796937"/>
    <lineage>
        <taxon>Bacteria</taxon>
        <taxon>Bacillati</taxon>
        <taxon>Bacillota</taxon>
        <taxon>Clostridia</taxon>
        <taxon>Peptostreptococcales</taxon>
        <taxon>Filifactoraceae</taxon>
        <taxon>Peptoanaerobacter</taxon>
    </lineage>
</organism>
<dbReference type="SUPFAM" id="SSF52317">
    <property type="entry name" value="Class I glutamine amidotransferase-like"/>
    <property type="match status" value="1"/>
</dbReference>
<dbReference type="RefSeq" id="WP_009525789.1">
    <property type="nucleotide sequence ID" value="NZ_JBQMYZ010000036.1"/>
</dbReference>
<dbReference type="Proteomes" id="UP000006437">
    <property type="component" value="Unassembled WGS sequence"/>
</dbReference>
<dbReference type="HOGENOM" id="CLU_000445_44_2_9"/>
<dbReference type="BioCyc" id="EBAC796937-HMP:GMGH-1565-MONOMER"/>
<comment type="caution">
    <text evidence="2">The sequence shown here is derived from an EMBL/GenBank/DDBJ whole genome shotgun (WGS) entry which is preliminary data.</text>
</comment>
<dbReference type="InterPro" id="IPR029062">
    <property type="entry name" value="Class_I_gatase-like"/>
</dbReference>
<accession>G9WZF9</accession>
<evidence type="ECO:0000313" key="2">
    <source>
        <dbReference type="EMBL" id="EHL15985.1"/>
    </source>
</evidence>
<sequence length="184" mass="20541">MKRAAVFFADGFEEVEALTVVDYLRRADIHVDMISTIDNKICRGAHDIDVAMDKLMDETSDDYDAYIFPGGSDNATSMRQNKKLLDKVKKVFNEDKLVCAICASPTVLYEAGILVGKKITSYPGVFKNIEGGFDYLEEKVVVDGNLITSRGPALTVYFALEIIQALEGEEKRQQIENQILLAMM</sequence>
<dbReference type="InterPro" id="IPR006287">
    <property type="entry name" value="DJ-1"/>
</dbReference>
<dbReference type="CDD" id="cd03135">
    <property type="entry name" value="GATase1_DJ-1"/>
    <property type="match status" value="1"/>
</dbReference>
<dbReference type="PANTHER" id="PTHR48094:SF12">
    <property type="entry name" value="PARKINSON DISEASE PROTEIN 7 HOMOLOG"/>
    <property type="match status" value="1"/>
</dbReference>
<reference evidence="2 3" key="1">
    <citation type="submission" date="2011-08" db="EMBL/GenBank/DDBJ databases">
        <title>The Genome Sequence of Eubacteriaceae bacterium ACC19a.</title>
        <authorList>
            <consortium name="The Broad Institute Genome Sequencing Platform"/>
            <person name="Earl A."/>
            <person name="Ward D."/>
            <person name="Feldgarden M."/>
            <person name="Gevers D."/>
            <person name="Sizova M."/>
            <person name="Hazen A."/>
            <person name="Epstein S."/>
            <person name="Young S.K."/>
            <person name="Zeng Q."/>
            <person name="Gargeya S."/>
            <person name="Fitzgerald M."/>
            <person name="Haas B."/>
            <person name="Abouelleil A."/>
            <person name="Alvarado L."/>
            <person name="Arachchi H.M."/>
            <person name="Berlin A."/>
            <person name="Brown A."/>
            <person name="Chapman S.B."/>
            <person name="Chen Z."/>
            <person name="Dunbar C."/>
            <person name="Freedman E."/>
            <person name="Gearin G."/>
            <person name="Gellesch M."/>
            <person name="Goldberg J."/>
            <person name="Griggs A."/>
            <person name="Gujja S."/>
            <person name="Heiman D."/>
            <person name="Howarth C."/>
            <person name="Larson L."/>
            <person name="Lui A."/>
            <person name="MacDonald P.J.P."/>
            <person name="Montmayeur A."/>
            <person name="Murphy C."/>
            <person name="Neiman D."/>
            <person name="Pearson M."/>
            <person name="Priest M."/>
            <person name="Roberts A."/>
            <person name="Saif S."/>
            <person name="Shea T."/>
            <person name="Shenoy N."/>
            <person name="Sisk P."/>
            <person name="Stolte C."/>
            <person name="Sykes S."/>
            <person name="Wortman J."/>
            <person name="Nusbaum C."/>
            <person name="Birren B."/>
        </authorList>
    </citation>
    <scope>NUCLEOTIDE SEQUENCE [LARGE SCALE GENOMIC DNA]</scope>
    <source>
        <strain evidence="2 3">ACC19a</strain>
    </source>
</reference>
<evidence type="ECO:0000259" key="1">
    <source>
        <dbReference type="Pfam" id="PF01965"/>
    </source>
</evidence>